<dbReference type="Pfam" id="PF13173">
    <property type="entry name" value="AAA_14"/>
    <property type="match status" value="1"/>
</dbReference>
<evidence type="ECO:0000313" key="3">
    <source>
        <dbReference type="Proteomes" id="UP000230033"/>
    </source>
</evidence>
<proteinExistence type="predicted"/>
<dbReference type="InterPro" id="IPR025420">
    <property type="entry name" value="DUF4143"/>
</dbReference>
<organism evidence="2 3">
    <name type="scientific">Candidatus Shapirobacteria bacterium CG09_land_8_20_14_0_10_47_13</name>
    <dbReference type="NCBI Taxonomy" id="1974481"/>
    <lineage>
        <taxon>Bacteria</taxon>
        <taxon>Candidatus Shapironibacteriota</taxon>
    </lineage>
</organism>
<reference evidence="3" key="1">
    <citation type="submission" date="2017-09" db="EMBL/GenBank/DDBJ databases">
        <title>Depth-based differentiation of microbial function through sediment-hosted aquifers and enrichment of novel symbionts in the deep terrestrial subsurface.</title>
        <authorList>
            <person name="Probst A.J."/>
            <person name="Ladd B."/>
            <person name="Jarett J.K."/>
            <person name="Geller-Mcgrath D.E."/>
            <person name="Sieber C.M.K."/>
            <person name="Emerson J.B."/>
            <person name="Anantharaman K."/>
            <person name="Thomas B.C."/>
            <person name="Malmstrom R."/>
            <person name="Stieglmeier M."/>
            <person name="Klingl A."/>
            <person name="Woyke T."/>
            <person name="Ryan C.M."/>
            <person name="Banfield J.F."/>
        </authorList>
    </citation>
    <scope>NUCLEOTIDE SEQUENCE [LARGE SCALE GENOMIC DNA]</scope>
</reference>
<dbReference type="SUPFAM" id="SSF52540">
    <property type="entry name" value="P-loop containing nucleoside triphosphate hydrolases"/>
    <property type="match status" value="1"/>
</dbReference>
<dbReference type="Gene3D" id="3.40.50.300">
    <property type="entry name" value="P-loop containing nucleotide triphosphate hydrolases"/>
    <property type="match status" value="1"/>
</dbReference>
<accession>A0A2H0WQG1</accession>
<gene>
    <name evidence="2" type="ORF">COT65_00540</name>
</gene>
<dbReference type="PANTHER" id="PTHR43566:SF1">
    <property type="entry name" value="AAA+ ATPASE DOMAIN-CONTAINING PROTEIN"/>
    <property type="match status" value="1"/>
</dbReference>
<evidence type="ECO:0000259" key="1">
    <source>
        <dbReference type="SMART" id="SM00382"/>
    </source>
</evidence>
<dbReference type="Proteomes" id="UP000230033">
    <property type="component" value="Unassembled WGS sequence"/>
</dbReference>
<dbReference type="PANTHER" id="PTHR43566">
    <property type="entry name" value="CONSERVED PROTEIN"/>
    <property type="match status" value="1"/>
</dbReference>
<dbReference type="InterPro" id="IPR003593">
    <property type="entry name" value="AAA+_ATPase"/>
</dbReference>
<evidence type="ECO:0000313" key="2">
    <source>
        <dbReference type="EMBL" id="PIS14139.1"/>
    </source>
</evidence>
<dbReference type="AlphaFoldDB" id="A0A2H0WQG1"/>
<dbReference type="InterPro" id="IPR027417">
    <property type="entry name" value="P-loop_NTPase"/>
</dbReference>
<comment type="caution">
    <text evidence="2">The sequence shown here is derived from an EMBL/GenBank/DDBJ whole genome shotgun (WGS) entry which is preliminary data.</text>
</comment>
<protein>
    <submittedName>
        <fullName evidence="2">ATPase</fullName>
    </submittedName>
</protein>
<name>A0A2H0WQG1_9BACT</name>
<dbReference type="EMBL" id="PEZJ01000007">
    <property type="protein sequence ID" value="PIS14139.1"/>
    <property type="molecule type" value="Genomic_DNA"/>
</dbReference>
<dbReference type="SMART" id="SM00382">
    <property type="entry name" value="AAA"/>
    <property type="match status" value="1"/>
</dbReference>
<sequence length="372" mass="42985">MYPRLLEKRIKSHLFKGKAIIIYGARRVGKTTLVKKIQSEYTESLYLNCDEPDVRFALTDKTSTELLNYIGHKKLVIVDEAQRVKNIGLTLKLLVDNAPGLQIIATGSSSFDLSNRISEPLTGRAFEFHLGPFFLMETSADPIEIGRLLESRLIFGLYPEVVTAKNERQDLLRTIYKNYLYKDALEYQGLKNPDLVEKLLTALALQIGSEVSLTELASLLGIDQKTVSSYIRLLELAFVIFRLPPLSRNLRKEISKSRKIYFWDTGIRNAVINNFNPLSLRNDAGPLWENFLIAQRLQRNEILGKQANYYFWRTWDQQEIDYVEETEGILSGWEIKWQGKGKRMPGAWAESYQNARYQTIDRKNYLDFLILN</sequence>
<dbReference type="Pfam" id="PF13635">
    <property type="entry name" value="DUF4143"/>
    <property type="match status" value="1"/>
</dbReference>
<dbReference type="InterPro" id="IPR041682">
    <property type="entry name" value="AAA_14"/>
</dbReference>
<feature type="domain" description="AAA+ ATPase" evidence="1">
    <location>
        <begin position="16"/>
        <end position="149"/>
    </location>
</feature>